<protein>
    <submittedName>
        <fullName evidence="1">Polyketide cyclase/dehydrase/lipid transport protein</fullName>
    </submittedName>
</protein>
<dbReference type="RefSeq" id="WP_142007703.1">
    <property type="nucleotide sequence ID" value="NZ_CAJTBP010000001.1"/>
</dbReference>
<keyword evidence="2" id="KW-1185">Reference proteome</keyword>
<reference evidence="1 2" key="1">
    <citation type="submission" date="2019-06" db="EMBL/GenBank/DDBJ databases">
        <title>Sequencing the genomes of 1000 actinobacteria strains.</title>
        <authorList>
            <person name="Klenk H.-P."/>
        </authorList>
    </citation>
    <scope>NUCLEOTIDE SEQUENCE [LARGE SCALE GENOMIC DNA]</scope>
    <source>
        <strain evidence="1 2">DSM 24617</strain>
    </source>
</reference>
<accession>A0A542WZC8</accession>
<dbReference type="SUPFAM" id="SSF55961">
    <property type="entry name" value="Bet v1-like"/>
    <property type="match status" value="1"/>
</dbReference>
<evidence type="ECO:0000313" key="2">
    <source>
        <dbReference type="Proteomes" id="UP000318336"/>
    </source>
</evidence>
<sequence length="213" mass="24303">MGRQIHGEQIYVETLVRAPMERLWELTQDPAQHTRWDLRFTEISYLPRPDPQQPQEFRYAIRLGPFSVAGVGRTLGETERPDGTRTSALGFGSRNPLSPIRIGRGYWRYVPTEDGVRFLTGFDYDTRWGPVGRLVDRAFRPAMGWATAFSFDRLRLWLEEGTPPERNGIRAAAKAYVFGSNRVVPHARRALRTPPDRTSGTAPRTIEHVEVAV</sequence>
<name>A0A542WZC8_9MICO</name>
<proteinExistence type="predicted"/>
<dbReference type="EMBL" id="VFOK01000002">
    <property type="protein sequence ID" value="TQL28939.1"/>
    <property type="molecule type" value="Genomic_DNA"/>
</dbReference>
<dbReference type="Proteomes" id="UP000318336">
    <property type="component" value="Unassembled WGS sequence"/>
</dbReference>
<gene>
    <name evidence="1" type="ORF">FB554_3248</name>
</gene>
<dbReference type="OrthoDB" id="6199084at2"/>
<comment type="caution">
    <text evidence="1">The sequence shown here is derived from an EMBL/GenBank/DDBJ whole genome shotgun (WGS) entry which is preliminary data.</text>
</comment>
<organism evidence="1 2">
    <name type="scientific">Barrientosiimonas humi</name>
    <dbReference type="NCBI Taxonomy" id="999931"/>
    <lineage>
        <taxon>Bacteria</taxon>
        <taxon>Bacillati</taxon>
        <taxon>Actinomycetota</taxon>
        <taxon>Actinomycetes</taxon>
        <taxon>Micrococcales</taxon>
        <taxon>Dermacoccaceae</taxon>
        <taxon>Barrientosiimonas</taxon>
    </lineage>
</organism>
<dbReference type="AlphaFoldDB" id="A0A542WZC8"/>
<dbReference type="InterPro" id="IPR019587">
    <property type="entry name" value="Polyketide_cyclase/dehydratase"/>
</dbReference>
<dbReference type="InterPro" id="IPR023393">
    <property type="entry name" value="START-like_dom_sf"/>
</dbReference>
<dbReference type="Pfam" id="PF10604">
    <property type="entry name" value="Polyketide_cyc2"/>
    <property type="match status" value="1"/>
</dbReference>
<evidence type="ECO:0000313" key="1">
    <source>
        <dbReference type="EMBL" id="TQL28939.1"/>
    </source>
</evidence>
<dbReference type="Gene3D" id="3.30.530.20">
    <property type="match status" value="1"/>
</dbReference>